<sequence>MKFLSSQEKKNAEINTCVISFFFNARGEEVEKSTTGMYRSILFQLLERFPGLQSILDDSSLVPLGQKGYPALDVLQELFRNAMPLLGQRSIICYIDALDECDEDQTRDMVEHFEDLCQQTVKDGQNFRICFSSRHYPYIEIRNDGRNPGADDIHDKVLHMAGGVFMWVVLVVEILNKEFQRGRLFAVRRKLETIPDKLGNIFRDIYLRTGMDRQELVLCLQWILFAKRPLTPIELYYGILFGLSDIEHSEILTSSIDSPSVEKFVLSSSKGLAEVTKGPEPRVQFIHETVRDFLVKGGGLGELLGLRKAFVVARSHEKLKQCCDDYLNSTLSSPLSDDKPLLSTSHSIPLSWHALRTEISSKFPLAEYACLGILYHANCAAVAVSQDQFVEDSKLADWIALSNAYRKYEARYPQDLSFGRAVNKEGYMNSSKIIRESTVKFASVLHDAVLRADHNNVRAILGLEGCKVTEDDSTSSSRWRLSSPPEYAGTLGDRSTIIHAAEYGFINVVNSLVDNILPIGNRALAAGPKSHNTARRAISTYLIDWQP</sequence>
<gene>
    <name evidence="3" type="ORF">CCHLO57077_00013969</name>
</gene>
<feature type="non-terminal residue" evidence="3">
    <location>
        <position position="547"/>
    </location>
</feature>
<protein>
    <recommendedName>
        <fullName evidence="2">Nephrocystin 3-like N-terminal domain-containing protein</fullName>
    </recommendedName>
</protein>
<evidence type="ECO:0000256" key="1">
    <source>
        <dbReference type="ARBA" id="ARBA00022737"/>
    </source>
</evidence>
<comment type="caution">
    <text evidence="3">The sequence shown here is derived from an EMBL/GenBank/DDBJ whole genome shotgun (WGS) entry which is preliminary data.</text>
</comment>
<dbReference type="Proteomes" id="UP001160390">
    <property type="component" value="Unassembled WGS sequence"/>
</dbReference>
<dbReference type="PANTHER" id="PTHR10039:SF5">
    <property type="entry name" value="NACHT DOMAIN-CONTAINING PROTEIN"/>
    <property type="match status" value="1"/>
</dbReference>
<proteinExistence type="predicted"/>
<evidence type="ECO:0000313" key="4">
    <source>
        <dbReference type="Proteomes" id="UP001160390"/>
    </source>
</evidence>
<feature type="domain" description="Nephrocystin 3-like N-terminal" evidence="2">
    <location>
        <begin position="16"/>
        <end position="134"/>
    </location>
</feature>
<accession>A0AA35LQH0</accession>
<keyword evidence="1" id="KW-0677">Repeat</keyword>
<organism evidence="3 4">
    <name type="scientific">Clonostachys chloroleuca</name>
    <dbReference type="NCBI Taxonomy" id="1926264"/>
    <lineage>
        <taxon>Eukaryota</taxon>
        <taxon>Fungi</taxon>
        <taxon>Dikarya</taxon>
        <taxon>Ascomycota</taxon>
        <taxon>Pezizomycotina</taxon>
        <taxon>Sordariomycetes</taxon>
        <taxon>Hypocreomycetidae</taxon>
        <taxon>Hypocreales</taxon>
        <taxon>Bionectriaceae</taxon>
        <taxon>Clonostachys</taxon>
    </lineage>
</organism>
<dbReference type="EMBL" id="CABFNP030000464">
    <property type="protein sequence ID" value="CAI6027331.1"/>
    <property type="molecule type" value="Genomic_DNA"/>
</dbReference>
<keyword evidence="4" id="KW-1185">Reference proteome</keyword>
<reference evidence="3" key="1">
    <citation type="submission" date="2023-01" db="EMBL/GenBank/DDBJ databases">
        <authorList>
            <person name="Piombo E."/>
        </authorList>
    </citation>
    <scope>NUCLEOTIDE SEQUENCE</scope>
</reference>
<evidence type="ECO:0000259" key="2">
    <source>
        <dbReference type="Pfam" id="PF24883"/>
    </source>
</evidence>
<dbReference type="Pfam" id="PF24883">
    <property type="entry name" value="NPHP3_N"/>
    <property type="match status" value="1"/>
</dbReference>
<dbReference type="PANTHER" id="PTHR10039">
    <property type="entry name" value="AMELOGENIN"/>
    <property type="match status" value="1"/>
</dbReference>
<dbReference type="AlphaFoldDB" id="A0AA35LQH0"/>
<name>A0AA35LQH0_9HYPO</name>
<evidence type="ECO:0000313" key="3">
    <source>
        <dbReference type="EMBL" id="CAI6027331.1"/>
    </source>
</evidence>
<dbReference type="InterPro" id="IPR056884">
    <property type="entry name" value="NPHP3-like_N"/>
</dbReference>